<keyword evidence="6" id="KW-0408">Iron</keyword>
<dbReference type="InterPro" id="IPR002401">
    <property type="entry name" value="Cyt_P450_E_grp-I"/>
</dbReference>
<dbReference type="InterPro" id="IPR036396">
    <property type="entry name" value="Cyt_P450_sf"/>
</dbReference>
<dbReference type="GO" id="GO:0005506">
    <property type="term" value="F:iron ion binding"/>
    <property type="evidence" value="ECO:0007669"/>
    <property type="project" value="InterPro"/>
</dbReference>
<protein>
    <submittedName>
        <fullName evidence="9">Uncharacterized protein</fullName>
    </submittedName>
</protein>
<dbReference type="EMBL" id="KN837232">
    <property type="protein sequence ID" value="KIJ32050.1"/>
    <property type="molecule type" value="Genomic_DNA"/>
</dbReference>
<evidence type="ECO:0000313" key="10">
    <source>
        <dbReference type="Proteomes" id="UP000054279"/>
    </source>
</evidence>
<evidence type="ECO:0000313" key="9">
    <source>
        <dbReference type="EMBL" id="KIJ32050.1"/>
    </source>
</evidence>
<sequence length="511" mass="58628">MPPSSIPPGVLHLLQTVPNLLFPLVFVYGLQRSSTLILPTYAWALTYVSAIPVIFLTKHILEYIKEESEIRRLGARRVPIIPRRWPGGIDVMIRAIESNTTGKFDDLWKEETERLGSYIVDVHLLGDAFLFTAEPDHIKAMLATEFDNFEKGTYFQWYMHSVLGTGVFNSDGNMWKFHRGITRPYFARERISDFETFNHHADLAIKKMKERFAEGEALDFQDVAARFTLDSATEFLFGSCVESLSSALPYSWNSSRHQAKAKPHSSDKFAVAFGHAQDQVAHRSRLASMWPLFEFWKDKTKDDMKIIHDYIEPIIKGALVKKASKNDMDSLEKNNELATTLLDHLVQQTDDVGVIRDETFNILIAGRDTTMSTLTFAIYLLSENPNVLAKLREEILTIVGEVRPPTIEDVKQCKYLRAVINETLRLFPPVPFNLRHSIRSTTWRARDGGKPHYIPADVDVGYSVFMMHRRTDLWGPDALQFDPDRFLDERVHKYLTPNPMIFLPFNAGKFL</sequence>
<dbReference type="HOGENOM" id="CLU_001570_27_0_1"/>
<evidence type="ECO:0000256" key="4">
    <source>
        <dbReference type="ARBA" id="ARBA00022723"/>
    </source>
</evidence>
<feature type="transmembrane region" description="Helical" evidence="8">
    <location>
        <begin position="42"/>
        <end position="61"/>
    </location>
</feature>
<accession>A0A0C9V3E5</accession>
<keyword evidence="8" id="KW-0812">Transmembrane</keyword>
<gene>
    <name evidence="9" type="ORF">M422DRAFT_234321</name>
</gene>
<dbReference type="PANTHER" id="PTHR24287">
    <property type="entry name" value="P450, PUTATIVE (EUROFUNG)-RELATED"/>
    <property type="match status" value="1"/>
</dbReference>
<dbReference type="Proteomes" id="UP000054279">
    <property type="component" value="Unassembled WGS sequence"/>
</dbReference>
<keyword evidence="7" id="KW-0503">Monooxygenase</keyword>
<evidence type="ECO:0000256" key="7">
    <source>
        <dbReference type="ARBA" id="ARBA00023033"/>
    </source>
</evidence>
<keyword evidence="5" id="KW-0560">Oxidoreductase</keyword>
<keyword evidence="8" id="KW-1133">Transmembrane helix</keyword>
<dbReference type="InterPro" id="IPR047146">
    <property type="entry name" value="Cyt_P450_E_CYP52_fungi"/>
</dbReference>
<dbReference type="SUPFAM" id="SSF48264">
    <property type="entry name" value="Cytochrome P450"/>
    <property type="match status" value="1"/>
</dbReference>
<evidence type="ECO:0000256" key="5">
    <source>
        <dbReference type="ARBA" id="ARBA00023002"/>
    </source>
</evidence>
<comment type="cofactor">
    <cofactor evidence="1">
        <name>heme</name>
        <dbReference type="ChEBI" id="CHEBI:30413"/>
    </cofactor>
</comment>
<keyword evidence="4" id="KW-0479">Metal-binding</keyword>
<dbReference type="GO" id="GO:0020037">
    <property type="term" value="F:heme binding"/>
    <property type="evidence" value="ECO:0007669"/>
    <property type="project" value="InterPro"/>
</dbReference>
<dbReference type="Gene3D" id="1.10.630.10">
    <property type="entry name" value="Cytochrome P450"/>
    <property type="match status" value="1"/>
</dbReference>
<dbReference type="GO" id="GO:0004497">
    <property type="term" value="F:monooxygenase activity"/>
    <property type="evidence" value="ECO:0007669"/>
    <property type="project" value="UniProtKB-KW"/>
</dbReference>
<dbReference type="PRINTS" id="PR00385">
    <property type="entry name" value="P450"/>
</dbReference>
<evidence type="ECO:0000256" key="6">
    <source>
        <dbReference type="ARBA" id="ARBA00023004"/>
    </source>
</evidence>
<keyword evidence="3" id="KW-0349">Heme</keyword>
<dbReference type="PANTHER" id="PTHR24287:SF1">
    <property type="entry name" value="P450, PUTATIVE (EUROFUNG)-RELATED"/>
    <property type="match status" value="1"/>
</dbReference>
<dbReference type="PRINTS" id="PR00463">
    <property type="entry name" value="EP450I"/>
</dbReference>
<keyword evidence="10" id="KW-1185">Reference proteome</keyword>
<proteinExistence type="inferred from homology"/>
<evidence type="ECO:0000256" key="3">
    <source>
        <dbReference type="ARBA" id="ARBA00022617"/>
    </source>
</evidence>
<dbReference type="GO" id="GO:0016705">
    <property type="term" value="F:oxidoreductase activity, acting on paired donors, with incorporation or reduction of molecular oxygen"/>
    <property type="evidence" value="ECO:0007669"/>
    <property type="project" value="InterPro"/>
</dbReference>
<name>A0A0C9V3E5_SPHS4</name>
<dbReference type="OrthoDB" id="1470350at2759"/>
<dbReference type="InterPro" id="IPR001128">
    <property type="entry name" value="Cyt_P450"/>
</dbReference>
<feature type="transmembrane region" description="Helical" evidence="8">
    <location>
        <begin position="12"/>
        <end position="30"/>
    </location>
</feature>
<reference evidence="9 10" key="1">
    <citation type="submission" date="2014-06" db="EMBL/GenBank/DDBJ databases">
        <title>Evolutionary Origins and Diversification of the Mycorrhizal Mutualists.</title>
        <authorList>
            <consortium name="DOE Joint Genome Institute"/>
            <consortium name="Mycorrhizal Genomics Consortium"/>
            <person name="Kohler A."/>
            <person name="Kuo A."/>
            <person name="Nagy L.G."/>
            <person name="Floudas D."/>
            <person name="Copeland A."/>
            <person name="Barry K.W."/>
            <person name="Cichocki N."/>
            <person name="Veneault-Fourrey C."/>
            <person name="LaButti K."/>
            <person name="Lindquist E.A."/>
            <person name="Lipzen A."/>
            <person name="Lundell T."/>
            <person name="Morin E."/>
            <person name="Murat C."/>
            <person name="Riley R."/>
            <person name="Ohm R."/>
            <person name="Sun H."/>
            <person name="Tunlid A."/>
            <person name="Henrissat B."/>
            <person name="Grigoriev I.V."/>
            <person name="Hibbett D.S."/>
            <person name="Martin F."/>
        </authorList>
    </citation>
    <scope>NUCLEOTIDE SEQUENCE [LARGE SCALE GENOMIC DNA]</scope>
    <source>
        <strain evidence="9 10">SS14</strain>
    </source>
</reference>
<keyword evidence="8" id="KW-0472">Membrane</keyword>
<organism evidence="9 10">
    <name type="scientific">Sphaerobolus stellatus (strain SS14)</name>
    <dbReference type="NCBI Taxonomy" id="990650"/>
    <lineage>
        <taxon>Eukaryota</taxon>
        <taxon>Fungi</taxon>
        <taxon>Dikarya</taxon>
        <taxon>Basidiomycota</taxon>
        <taxon>Agaricomycotina</taxon>
        <taxon>Agaricomycetes</taxon>
        <taxon>Phallomycetidae</taxon>
        <taxon>Geastrales</taxon>
        <taxon>Sphaerobolaceae</taxon>
        <taxon>Sphaerobolus</taxon>
    </lineage>
</organism>
<evidence type="ECO:0000256" key="1">
    <source>
        <dbReference type="ARBA" id="ARBA00001971"/>
    </source>
</evidence>
<evidence type="ECO:0000256" key="8">
    <source>
        <dbReference type="SAM" id="Phobius"/>
    </source>
</evidence>
<dbReference type="AlphaFoldDB" id="A0A0C9V3E5"/>
<evidence type="ECO:0000256" key="2">
    <source>
        <dbReference type="ARBA" id="ARBA00010617"/>
    </source>
</evidence>
<dbReference type="Pfam" id="PF00067">
    <property type="entry name" value="p450"/>
    <property type="match status" value="1"/>
</dbReference>
<comment type="similarity">
    <text evidence="2">Belongs to the cytochrome P450 family.</text>
</comment>